<proteinExistence type="predicted"/>
<gene>
    <name evidence="4" type="ORF">CDD81_7327</name>
</gene>
<feature type="compositionally biased region" description="Low complexity" evidence="3">
    <location>
        <begin position="251"/>
        <end position="264"/>
    </location>
</feature>
<evidence type="ECO:0000313" key="4">
    <source>
        <dbReference type="EMBL" id="PHH62200.1"/>
    </source>
</evidence>
<evidence type="ECO:0000313" key="5">
    <source>
        <dbReference type="Proteomes" id="UP000226192"/>
    </source>
</evidence>
<feature type="region of interest" description="Disordered" evidence="3">
    <location>
        <begin position="405"/>
        <end position="446"/>
    </location>
</feature>
<feature type="region of interest" description="Disordered" evidence="3">
    <location>
        <begin position="114"/>
        <end position="180"/>
    </location>
</feature>
<feature type="compositionally biased region" description="Acidic residues" evidence="3">
    <location>
        <begin position="115"/>
        <end position="136"/>
    </location>
</feature>
<protein>
    <submittedName>
        <fullName evidence="4">Uncharacterized protein</fullName>
    </submittedName>
</protein>
<organism evidence="4 5">
    <name type="scientific">Ophiocordyceps australis</name>
    <dbReference type="NCBI Taxonomy" id="1399860"/>
    <lineage>
        <taxon>Eukaryota</taxon>
        <taxon>Fungi</taxon>
        <taxon>Dikarya</taxon>
        <taxon>Ascomycota</taxon>
        <taxon>Pezizomycotina</taxon>
        <taxon>Sordariomycetes</taxon>
        <taxon>Hypocreomycetidae</taxon>
        <taxon>Hypocreales</taxon>
        <taxon>Ophiocordycipitaceae</taxon>
        <taxon>Ophiocordyceps</taxon>
    </lineage>
</organism>
<evidence type="ECO:0000256" key="2">
    <source>
        <dbReference type="ARBA" id="ARBA00023004"/>
    </source>
</evidence>
<reference evidence="4 5" key="1">
    <citation type="submission" date="2017-06" db="EMBL/GenBank/DDBJ databases">
        <title>Ant-infecting Ophiocordyceps genomes reveal a high diversity of potential behavioral manipulation genes and a possible major role for enterotoxins.</title>
        <authorList>
            <person name="De Bekker C."/>
            <person name="Evans H.C."/>
            <person name="Brachmann A."/>
            <person name="Hughes D.P."/>
        </authorList>
    </citation>
    <scope>NUCLEOTIDE SEQUENCE [LARGE SCALE GENOMIC DNA]</scope>
    <source>
        <strain evidence="4 5">Map64</strain>
    </source>
</reference>
<dbReference type="PANTHER" id="PTHR47435">
    <property type="entry name" value="KELCH REPEAT PROTEIN (AFU_ORTHOLOGUE AFUA_5G12780)"/>
    <property type="match status" value="1"/>
</dbReference>
<comment type="caution">
    <text evidence="4">The sequence shown here is derived from an EMBL/GenBank/DDBJ whole genome shotgun (WGS) entry which is preliminary data.</text>
</comment>
<feature type="region of interest" description="Disordered" evidence="3">
    <location>
        <begin position="248"/>
        <end position="272"/>
    </location>
</feature>
<dbReference type="InterPro" id="IPR006652">
    <property type="entry name" value="Kelch_1"/>
</dbReference>
<dbReference type="AlphaFoldDB" id="A0A2C5Y452"/>
<dbReference type="STRING" id="1399860.A0A2C5Y452"/>
<name>A0A2C5Y452_9HYPO</name>
<dbReference type="Proteomes" id="UP000226192">
    <property type="component" value="Unassembled WGS sequence"/>
</dbReference>
<dbReference type="GO" id="GO:0019760">
    <property type="term" value="P:glucosinolate metabolic process"/>
    <property type="evidence" value="ECO:0007669"/>
    <property type="project" value="UniProtKB-ARBA"/>
</dbReference>
<dbReference type="OrthoDB" id="10250130at2759"/>
<dbReference type="InterPro" id="IPR015915">
    <property type="entry name" value="Kelch-typ_b-propeller"/>
</dbReference>
<dbReference type="SUPFAM" id="SSF117281">
    <property type="entry name" value="Kelch motif"/>
    <property type="match status" value="1"/>
</dbReference>
<feature type="region of interest" description="Disordered" evidence="3">
    <location>
        <begin position="1"/>
        <end position="54"/>
    </location>
</feature>
<accession>A0A2C5Y452</accession>
<dbReference type="PANTHER" id="PTHR47435:SF4">
    <property type="entry name" value="KELCH REPEAT PROTEIN (AFU_ORTHOLOGUE AFUA_5G12780)"/>
    <property type="match status" value="1"/>
</dbReference>
<sequence>MEPPQGWTKLRRQSTDLVSQMQQSLPSMPQLRRRSRSLWASHQQPHEATGSWQGIDLAPLPRSSHSLNVVAGAAYMFGGEVHPGQLADNDVHVIRLPCSGAGADYFCAPAVAAETEPDDAGAEAEAQDGDEHDDDVYATPDEKTESVVSAADEQLTPPSSGASKGKQRAVPDQPLGDAVPSPRLGHATAVIGARIFLFGGTASDTGLPLDEAGRVWVFDTRSRQWSHLDAVNAVPGGAMVPHPLPRSHHCAAASEHPRASSSPRAPRRSSRTWREWALGSESATRTGIPQKPIVGVIAEDAVDEETRGYGTLFIHAGCLADGTRASDIWAFDVGSRTWTQLPAAPGPGRANTAICLSKSRLFRFGGSDGERCLGKEVDYLPLELDTFDDGSSLGEVSVSARPSGWQTIAAPSSPPSSPSTSYPASPTSPALVSSSSAPHAPWPSPRTAPGLHALTLGGGREVLMLTMGMTTSSPLADVWTLQVPPLAMSAASLGDAFRQAVGRRTGDGCWTRIQMKPHDADEWQMAAAPEACMPRPRSHIASAPMTDVEDNAIVLWGGIGDEGGCLGDGWILRLNG</sequence>
<keyword evidence="1" id="KW-0677">Repeat</keyword>
<keyword evidence="2" id="KW-0408">Iron</keyword>
<evidence type="ECO:0000256" key="3">
    <source>
        <dbReference type="SAM" id="MobiDB-lite"/>
    </source>
</evidence>
<keyword evidence="5" id="KW-1185">Reference proteome</keyword>
<evidence type="ECO:0000256" key="1">
    <source>
        <dbReference type="ARBA" id="ARBA00022737"/>
    </source>
</evidence>
<dbReference type="Gene3D" id="2.120.10.80">
    <property type="entry name" value="Kelch-type beta propeller"/>
    <property type="match status" value="3"/>
</dbReference>
<dbReference type="EMBL" id="NJET01000078">
    <property type="protein sequence ID" value="PHH62200.1"/>
    <property type="molecule type" value="Genomic_DNA"/>
</dbReference>
<feature type="compositionally biased region" description="Low complexity" evidence="3">
    <location>
        <begin position="418"/>
        <end position="439"/>
    </location>
</feature>
<dbReference type="Pfam" id="PF01344">
    <property type="entry name" value="Kelch_1"/>
    <property type="match status" value="1"/>
</dbReference>
<feature type="compositionally biased region" description="Low complexity" evidence="3">
    <location>
        <begin position="19"/>
        <end position="30"/>
    </location>
</feature>